<dbReference type="EMBL" id="JAZGUE010000001">
    <property type="protein sequence ID" value="KAL2271137.1"/>
    <property type="molecule type" value="Genomic_DNA"/>
</dbReference>
<evidence type="ECO:0000256" key="1">
    <source>
        <dbReference type="SAM" id="SignalP"/>
    </source>
</evidence>
<gene>
    <name evidence="3" type="ORF">VTJ83DRAFT_508</name>
</gene>
<evidence type="ECO:0000313" key="3">
    <source>
        <dbReference type="EMBL" id="KAL2271137.1"/>
    </source>
</evidence>
<dbReference type="InterPro" id="IPR013830">
    <property type="entry name" value="SGNH_hydro"/>
</dbReference>
<evidence type="ECO:0000259" key="2">
    <source>
        <dbReference type="Pfam" id="PF13472"/>
    </source>
</evidence>
<evidence type="ECO:0000313" key="4">
    <source>
        <dbReference type="Proteomes" id="UP001600064"/>
    </source>
</evidence>
<keyword evidence="4" id="KW-1185">Reference proteome</keyword>
<dbReference type="PANTHER" id="PTHR43784">
    <property type="entry name" value="GDSL-LIKE LIPASE/ACYLHYDROLASE, PUTATIVE (AFU_ORTHOLOGUE AFUA_2G00820)-RELATED"/>
    <property type="match status" value="1"/>
</dbReference>
<dbReference type="Pfam" id="PF13472">
    <property type="entry name" value="Lipase_GDSL_2"/>
    <property type="match status" value="1"/>
</dbReference>
<dbReference type="RefSeq" id="XP_070869861.1">
    <property type="nucleotide sequence ID" value="XM_071011640.1"/>
</dbReference>
<feature type="chain" id="PRO_5045754477" description="SGNH hydrolase-type esterase domain-containing protein" evidence="1">
    <location>
        <begin position="27"/>
        <end position="436"/>
    </location>
</feature>
<feature type="signal peptide" evidence="1">
    <location>
        <begin position="1"/>
        <end position="26"/>
    </location>
</feature>
<dbReference type="PANTHER" id="PTHR43784:SF3">
    <property type="entry name" value="GDSL FAMILY LIPASE"/>
    <property type="match status" value="1"/>
</dbReference>
<dbReference type="Gene3D" id="3.40.50.1110">
    <property type="entry name" value="SGNH hydrolase"/>
    <property type="match status" value="1"/>
</dbReference>
<sequence>MSPSGFGLRRLFGLALGATLVSVATCRDHWVDIWASMPQQVEPYNLPNAPFNGTDAVFEDTTIRQTVHLTQDASTIRVQFSNALGGSDLPITAATIALPANGEAGSPAIRQDTVRHLTFSGSPSFQVPNGALVVSDPIRFPVKAQTSLTITVYLAKGQRGHAITGHPGSRTSSWLAKGNLLTARDLSSDASVQRIDKWFLISAVQAWLPSQHRALAIVGDSITDGRGSTTNGNDRWPDQLLSRLRTARGRDAPLLRSIAVMNMAAGGNRVLTDGLGPNALGRVERDVLAHPNVRYAIVFEGVNDLGTAPATEADQAAVGDRLLLAYDQIISRLHAAGIAVIGATITPMSGPGQVYGEPAREAQRQRVNRWIRTSKRFDAVVDFDAVVRDPKNATQLRPEYDTGDYLHLNPAGYKAMAEAVDLKLFERFKDGVSSMV</sequence>
<dbReference type="GeneID" id="98126284"/>
<dbReference type="CDD" id="cd01830">
    <property type="entry name" value="XynE_like"/>
    <property type="match status" value="1"/>
</dbReference>
<protein>
    <recommendedName>
        <fullName evidence="2">SGNH hydrolase-type esterase domain-containing protein</fullName>
    </recommendedName>
</protein>
<organism evidence="3 4">
    <name type="scientific">Remersonia thermophila</name>
    <dbReference type="NCBI Taxonomy" id="72144"/>
    <lineage>
        <taxon>Eukaryota</taxon>
        <taxon>Fungi</taxon>
        <taxon>Dikarya</taxon>
        <taxon>Ascomycota</taxon>
        <taxon>Pezizomycotina</taxon>
        <taxon>Sordariomycetes</taxon>
        <taxon>Sordariomycetidae</taxon>
        <taxon>Sordariales</taxon>
        <taxon>Sordariales incertae sedis</taxon>
        <taxon>Remersonia</taxon>
    </lineage>
</organism>
<proteinExistence type="predicted"/>
<name>A0ABR4DLE7_9PEZI</name>
<feature type="domain" description="SGNH hydrolase-type esterase" evidence="2">
    <location>
        <begin position="218"/>
        <end position="415"/>
    </location>
</feature>
<comment type="caution">
    <text evidence="3">The sequence shown here is derived from an EMBL/GenBank/DDBJ whole genome shotgun (WGS) entry which is preliminary data.</text>
</comment>
<dbReference type="Proteomes" id="UP001600064">
    <property type="component" value="Unassembled WGS sequence"/>
</dbReference>
<dbReference type="InterPro" id="IPR036514">
    <property type="entry name" value="SGNH_hydro_sf"/>
</dbReference>
<dbReference type="InterPro" id="IPR053140">
    <property type="entry name" value="GDSL_Rv0518-like"/>
</dbReference>
<accession>A0ABR4DLE7</accession>
<dbReference type="SUPFAM" id="SSF52266">
    <property type="entry name" value="SGNH hydrolase"/>
    <property type="match status" value="1"/>
</dbReference>
<keyword evidence="1" id="KW-0732">Signal</keyword>
<reference evidence="3 4" key="1">
    <citation type="journal article" date="2024" name="Commun. Biol.">
        <title>Comparative genomic analysis of thermophilic fungi reveals convergent evolutionary adaptations and gene losses.</title>
        <authorList>
            <person name="Steindorff A.S."/>
            <person name="Aguilar-Pontes M.V."/>
            <person name="Robinson A.J."/>
            <person name="Andreopoulos B."/>
            <person name="LaButti K."/>
            <person name="Kuo A."/>
            <person name="Mondo S."/>
            <person name="Riley R."/>
            <person name="Otillar R."/>
            <person name="Haridas S."/>
            <person name="Lipzen A."/>
            <person name="Grimwood J."/>
            <person name="Schmutz J."/>
            <person name="Clum A."/>
            <person name="Reid I.D."/>
            <person name="Moisan M.C."/>
            <person name="Butler G."/>
            <person name="Nguyen T.T.M."/>
            <person name="Dewar K."/>
            <person name="Conant G."/>
            <person name="Drula E."/>
            <person name="Henrissat B."/>
            <person name="Hansel C."/>
            <person name="Singer S."/>
            <person name="Hutchinson M.I."/>
            <person name="de Vries R.P."/>
            <person name="Natvig D.O."/>
            <person name="Powell A.J."/>
            <person name="Tsang A."/>
            <person name="Grigoriev I.V."/>
        </authorList>
    </citation>
    <scope>NUCLEOTIDE SEQUENCE [LARGE SCALE GENOMIC DNA]</scope>
    <source>
        <strain evidence="3 4">ATCC 22073</strain>
    </source>
</reference>